<organism evidence="1 2">
    <name type="scientific">Portunus trituberculatus</name>
    <name type="common">Swimming crab</name>
    <name type="synonym">Neptunus trituberculatus</name>
    <dbReference type="NCBI Taxonomy" id="210409"/>
    <lineage>
        <taxon>Eukaryota</taxon>
        <taxon>Metazoa</taxon>
        <taxon>Ecdysozoa</taxon>
        <taxon>Arthropoda</taxon>
        <taxon>Crustacea</taxon>
        <taxon>Multicrustacea</taxon>
        <taxon>Malacostraca</taxon>
        <taxon>Eumalacostraca</taxon>
        <taxon>Eucarida</taxon>
        <taxon>Decapoda</taxon>
        <taxon>Pleocyemata</taxon>
        <taxon>Brachyura</taxon>
        <taxon>Eubrachyura</taxon>
        <taxon>Portunoidea</taxon>
        <taxon>Portunidae</taxon>
        <taxon>Portuninae</taxon>
        <taxon>Portunus</taxon>
    </lineage>
</organism>
<keyword evidence="2" id="KW-1185">Reference proteome</keyword>
<protein>
    <submittedName>
        <fullName evidence="1">Uncharacterized protein</fullName>
    </submittedName>
</protein>
<reference evidence="1 2" key="1">
    <citation type="submission" date="2019-05" db="EMBL/GenBank/DDBJ databases">
        <title>Another draft genome of Portunus trituberculatus and its Hox gene families provides insights of decapod evolution.</title>
        <authorList>
            <person name="Jeong J.-H."/>
            <person name="Song I."/>
            <person name="Kim S."/>
            <person name="Choi T."/>
            <person name="Kim D."/>
            <person name="Ryu S."/>
            <person name="Kim W."/>
        </authorList>
    </citation>
    <scope>NUCLEOTIDE SEQUENCE [LARGE SCALE GENOMIC DNA]</scope>
    <source>
        <tissue evidence="1">Muscle</tissue>
    </source>
</reference>
<name>A0A5B7HNF6_PORTR</name>
<gene>
    <name evidence="1" type="ORF">E2C01_065458</name>
</gene>
<dbReference type="EMBL" id="VSRR010032471">
    <property type="protein sequence ID" value="MPC71185.1"/>
    <property type="molecule type" value="Genomic_DNA"/>
</dbReference>
<evidence type="ECO:0000313" key="2">
    <source>
        <dbReference type="Proteomes" id="UP000324222"/>
    </source>
</evidence>
<dbReference type="AlphaFoldDB" id="A0A5B7HNF6"/>
<comment type="caution">
    <text evidence="1">The sequence shown here is derived from an EMBL/GenBank/DDBJ whole genome shotgun (WGS) entry which is preliminary data.</text>
</comment>
<accession>A0A5B7HNF6</accession>
<dbReference type="Proteomes" id="UP000324222">
    <property type="component" value="Unassembled WGS sequence"/>
</dbReference>
<proteinExistence type="predicted"/>
<evidence type="ECO:0000313" key="1">
    <source>
        <dbReference type="EMBL" id="MPC71185.1"/>
    </source>
</evidence>
<sequence length="88" mass="9888">MDGQQLLKWLFDKLEGFVNMDDDGFVEKSQLLRVFCIPECSSSQWSLLAETRPVLSSGEGVYKSSLSLDAKLLSLLVSNTTCHYSPFH</sequence>